<keyword evidence="1 3" id="KW-0808">Transferase</keyword>
<dbReference type="EMBL" id="JADBEL010000011">
    <property type="protein sequence ID" value="MBE1555102.1"/>
    <property type="molecule type" value="Genomic_DNA"/>
</dbReference>
<dbReference type="SUPFAM" id="SSF56214">
    <property type="entry name" value="4'-phosphopantetheinyl transferase"/>
    <property type="match status" value="1"/>
</dbReference>
<protein>
    <submittedName>
        <fullName evidence="3">Phosphopantetheine--protein transferase-like protein</fullName>
    </submittedName>
</protein>
<comment type="caution">
    <text evidence="3">The sequence shown here is derived from an EMBL/GenBank/DDBJ whole genome shotgun (WGS) entry which is preliminary data.</text>
</comment>
<dbReference type="RefSeq" id="WP_192598849.1">
    <property type="nucleotide sequence ID" value="NZ_JADBEL010000011.1"/>
</dbReference>
<name>A0A927MLG5_9BACL</name>
<dbReference type="InterPro" id="IPR037143">
    <property type="entry name" value="4-PPantetheinyl_Trfase_dom_sf"/>
</dbReference>
<dbReference type="Gene3D" id="3.90.470.20">
    <property type="entry name" value="4'-phosphopantetheinyl transferase domain"/>
    <property type="match status" value="1"/>
</dbReference>
<dbReference type="GO" id="GO:0000287">
    <property type="term" value="F:magnesium ion binding"/>
    <property type="evidence" value="ECO:0007669"/>
    <property type="project" value="InterPro"/>
</dbReference>
<feature type="domain" description="4'-phosphopantetheinyl transferase" evidence="2">
    <location>
        <begin position="5"/>
        <end position="93"/>
    </location>
</feature>
<gene>
    <name evidence="3" type="ORF">H4683_002201</name>
</gene>
<evidence type="ECO:0000313" key="4">
    <source>
        <dbReference type="Proteomes" id="UP000658225"/>
    </source>
</evidence>
<accession>A0A927MLG5</accession>
<dbReference type="InterPro" id="IPR008278">
    <property type="entry name" value="4-PPantetheinyl_Trfase_dom"/>
</dbReference>
<dbReference type="GO" id="GO:0008897">
    <property type="term" value="F:holo-[acyl-carrier-protein] synthase activity"/>
    <property type="evidence" value="ECO:0007669"/>
    <property type="project" value="InterPro"/>
</dbReference>
<evidence type="ECO:0000313" key="3">
    <source>
        <dbReference type="EMBL" id="MBE1555102.1"/>
    </source>
</evidence>
<dbReference type="Pfam" id="PF01648">
    <property type="entry name" value="ACPS"/>
    <property type="match status" value="1"/>
</dbReference>
<reference evidence="3" key="1">
    <citation type="submission" date="2020-10" db="EMBL/GenBank/DDBJ databases">
        <title>Genomic Encyclopedia of Type Strains, Phase IV (KMG-IV): sequencing the most valuable type-strain genomes for metagenomic binning, comparative biology and taxonomic classification.</title>
        <authorList>
            <person name="Goeker M."/>
        </authorList>
    </citation>
    <scope>NUCLEOTIDE SEQUENCE</scope>
    <source>
        <strain evidence="3">DSM 13886</strain>
    </source>
</reference>
<keyword evidence="4" id="KW-1185">Reference proteome</keyword>
<organism evidence="3 4">
    <name type="scientific">Sporosarcina limicola</name>
    <dbReference type="NCBI Taxonomy" id="34101"/>
    <lineage>
        <taxon>Bacteria</taxon>
        <taxon>Bacillati</taxon>
        <taxon>Bacillota</taxon>
        <taxon>Bacilli</taxon>
        <taxon>Bacillales</taxon>
        <taxon>Caryophanaceae</taxon>
        <taxon>Sporosarcina</taxon>
    </lineage>
</organism>
<proteinExistence type="predicted"/>
<dbReference type="Proteomes" id="UP000658225">
    <property type="component" value="Unassembled WGS sequence"/>
</dbReference>
<dbReference type="AlphaFoldDB" id="A0A927MLG5"/>
<evidence type="ECO:0000259" key="2">
    <source>
        <dbReference type="Pfam" id="PF01648"/>
    </source>
</evidence>
<sequence length="122" mass="14192">MKILGVGIDIVDKMQVAKLIKKDVFGHFLKKWFTTEEREYLLKSKNIVNEFSIIFSIKESFIKASSGNITLKDMKNINVSKFNYKYKISYTKDEKFSLDKYYMITNSAIKSLVISSVVILEK</sequence>
<evidence type="ECO:0000256" key="1">
    <source>
        <dbReference type="ARBA" id="ARBA00022679"/>
    </source>
</evidence>